<dbReference type="Proteomes" id="UP000031036">
    <property type="component" value="Unassembled WGS sequence"/>
</dbReference>
<proteinExistence type="predicted"/>
<dbReference type="EMBL" id="JPKZ01002523">
    <property type="protein sequence ID" value="KHN76394.1"/>
    <property type="molecule type" value="Genomic_DNA"/>
</dbReference>
<organism evidence="2 3">
    <name type="scientific">Toxocara canis</name>
    <name type="common">Canine roundworm</name>
    <dbReference type="NCBI Taxonomy" id="6265"/>
    <lineage>
        <taxon>Eukaryota</taxon>
        <taxon>Metazoa</taxon>
        <taxon>Ecdysozoa</taxon>
        <taxon>Nematoda</taxon>
        <taxon>Chromadorea</taxon>
        <taxon>Rhabditida</taxon>
        <taxon>Spirurina</taxon>
        <taxon>Ascaridomorpha</taxon>
        <taxon>Ascaridoidea</taxon>
        <taxon>Toxocaridae</taxon>
        <taxon>Toxocara</taxon>
    </lineage>
</organism>
<evidence type="ECO:0000313" key="2">
    <source>
        <dbReference type="EMBL" id="KHN76394.1"/>
    </source>
</evidence>
<sequence length="135" mass="15131">EETDDSNYASSELSDQRQLLKEGDAASHNAGSTSKEQFIRKQIRNHLGETYQRAQIDDYPAADCHFNHMNGSVCAQLSMDAILYVSQKRLIASSSLRSSLVKLKFSVEVCWSPSSNVEEVCGRLSFPSYSLSFER</sequence>
<evidence type="ECO:0000256" key="1">
    <source>
        <dbReference type="SAM" id="MobiDB-lite"/>
    </source>
</evidence>
<name>A0A0B2V4I1_TOXCA</name>
<dbReference type="AlphaFoldDB" id="A0A0B2V4I1"/>
<accession>A0A0B2V4I1</accession>
<feature type="region of interest" description="Disordered" evidence="1">
    <location>
        <begin position="1"/>
        <end position="36"/>
    </location>
</feature>
<gene>
    <name evidence="2" type="ORF">Tcan_00173</name>
</gene>
<reference evidence="2 3" key="1">
    <citation type="submission" date="2014-11" db="EMBL/GenBank/DDBJ databases">
        <title>Genetic blueprint of the zoonotic pathogen Toxocara canis.</title>
        <authorList>
            <person name="Zhu X.-Q."/>
            <person name="Korhonen P.K."/>
            <person name="Cai H."/>
            <person name="Young N.D."/>
            <person name="Nejsum P."/>
            <person name="von Samson-Himmelstjerna G."/>
            <person name="Boag P.R."/>
            <person name="Tan P."/>
            <person name="Li Q."/>
            <person name="Min J."/>
            <person name="Yang Y."/>
            <person name="Wang X."/>
            <person name="Fang X."/>
            <person name="Hall R.S."/>
            <person name="Hofmann A."/>
            <person name="Sternberg P.W."/>
            <person name="Jex A.R."/>
            <person name="Gasser R.B."/>
        </authorList>
    </citation>
    <scope>NUCLEOTIDE SEQUENCE [LARGE SCALE GENOMIC DNA]</scope>
    <source>
        <strain evidence="2">PN_DK_2014</strain>
    </source>
</reference>
<comment type="caution">
    <text evidence="2">The sequence shown here is derived from an EMBL/GenBank/DDBJ whole genome shotgun (WGS) entry which is preliminary data.</text>
</comment>
<feature type="compositionally biased region" description="Basic and acidic residues" evidence="1">
    <location>
        <begin position="14"/>
        <end position="25"/>
    </location>
</feature>
<feature type="compositionally biased region" description="Polar residues" evidence="1">
    <location>
        <begin position="1"/>
        <end position="13"/>
    </location>
</feature>
<feature type="non-terminal residue" evidence="2">
    <location>
        <position position="1"/>
    </location>
</feature>
<evidence type="ECO:0000313" key="3">
    <source>
        <dbReference type="Proteomes" id="UP000031036"/>
    </source>
</evidence>
<keyword evidence="3" id="KW-1185">Reference proteome</keyword>
<protein>
    <submittedName>
        <fullName evidence="2">Uncharacterized protein</fullName>
    </submittedName>
</protein>